<feature type="domain" description="Rab3GAP catalytic subunit C-terminal" evidence="13">
    <location>
        <begin position="726"/>
        <end position="919"/>
    </location>
</feature>
<evidence type="ECO:0000256" key="8">
    <source>
        <dbReference type="ARBA" id="ARBA00022824"/>
    </source>
</evidence>
<dbReference type="OMA" id="KYAKHRR"/>
<evidence type="ECO:0000313" key="15">
    <source>
        <dbReference type="Proteomes" id="UP000002358"/>
    </source>
</evidence>
<evidence type="ECO:0000313" key="14">
    <source>
        <dbReference type="EnsemblMetazoa" id="XP_003424078"/>
    </source>
</evidence>
<dbReference type="Proteomes" id="UP000002358">
    <property type="component" value="Chromosome 2"/>
</dbReference>
<organism evidence="14 15">
    <name type="scientific">Nasonia vitripennis</name>
    <name type="common">Parasitic wasp</name>
    <dbReference type="NCBI Taxonomy" id="7425"/>
    <lineage>
        <taxon>Eukaryota</taxon>
        <taxon>Metazoa</taxon>
        <taxon>Ecdysozoa</taxon>
        <taxon>Arthropoda</taxon>
        <taxon>Hexapoda</taxon>
        <taxon>Insecta</taxon>
        <taxon>Pterygota</taxon>
        <taxon>Neoptera</taxon>
        <taxon>Endopterygota</taxon>
        <taxon>Hymenoptera</taxon>
        <taxon>Apocrita</taxon>
        <taxon>Proctotrupomorpha</taxon>
        <taxon>Chalcidoidea</taxon>
        <taxon>Pteromalidae</taxon>
        <taxon>Pteromalinae</taxon>
        <taxon>Nasonia</taxon>
    </lineage>
</organism>
<dbReference type="KEGG" id="nvi:100678773"/>
<evidence type="ECO:0000256" key="3">
    <source>
        <dbReference type="ARBA" id="ARBA00004496"/>
    </source>
</evidence>
<evidence type="ECO:0000256" key="1">
    <source>
        <dbReference type="ARBA" id="ARBA00004222"/>
    </source>
</evidence>
<feature type="region of interest" description="Disordered" evidence="11">
    <location>
        <begin position="82"/>
        <end position="101"/>
    </location>
</feature>
<evidence type="ECO:0000256" key="10">
    <source>
        <dbReference type="SAM" id="Coils"/>
    </source>
</evidence>
<evidence type="ECO:0000259" key="12">
    <source>
        <dbReference type="Pfam" id="PF13890"/>
    </source>
</evidence>
<protein>
    <recommendedName>
        <fullName evidence="5">Rab3 GTPase-activating protein catalytic subunit</fullName>
    </recommendedName>
</protein>
<comment type="similarity">
    <text evidence="4">Belongs to the Rab3-GAP catalytic subunit family.</text>
</comment>
<dbReference type="PANTHER" id="PTHR21422:SF9">
    <property type="entry name" value="RAB3 GTPASE-ACTIVATING PROTEIN CATALYTIC SUBUNIT"/>
    <property type="match status" value="1"/>
</dbReference>
<evidence type="ECO:0000256" key="5">
    <source>
        <dbReference type="ARBA" id="ARBA00015817"/>
    </source>
</evidence>
<dbReference type="Pfam" id="PF13890">
    <property type="entry name" value="Rab3-GTPase_cat"/>
    <property type="match status" value="1"/>
</dbReference>
<evidence type="ECO:0000256" key="6">
    <source>
        <dbReference type="ARBA" id="ARBA00022468"/>
    </source>
</evidence>
<evidence type="ECO:0000259" key="13">
    <source>
        <dbReference type="Pfam" id="PF19533"/>
    </source>
</evidence>
<dbReference type="InterPro" id="IPR045700">
    <property type="entry name" value="Rab3GAP1"/>
</dbReference>
<keyword evidence="7" id="KW-0963">Cytoplasm</keyword>
<sequence length="919" mass="103700">MNNVEIEDVYHHDFTTASEWEVFIARLEEVMHEWKLSHTKPSPPLKEGDFLNLPWEENTEKLNFADVEFSLKHYRLKTEDKNSQTSTSSFTEEQEETWTQSQKDIMSSANDFIQIDQSNLEIACYYGLREFILLVPAKRSSITDETRIKILLSSLTIAVSNAHCEIPAFVQVQEQWQKFYLGINVGKGSRMHLNMVHLKKIPPHCKHLAGLLTIFKQKIGEGCGIRLDPVMVSVRWSYTLKDWTSSTWTQEPPDFDFMQGETLGVDELGKLPFGATFDPIKEFHLFVSWIDLCENIVVDSEHFSDLEPLSALEWSLKVEMVSSPACLLGEYLSNFIQLCNSPKSLVELLGEGAAYIDNENQSLSSAFNILTESRIPSISTVVSRTTSKSRKNNVDGPITEDVLLPILYFLFPDAEEKPRAPYSENSGYSVDDDQWRGIKTCAIDGLVWRLAIVAAHCAYNLGGLTALAQLWHEFVQEVRFRWEKCIPLPGVGPGFPDCVRTCLLHQKLQMINCCIARKKAREANEKRALGMDLGESSGDSEDDEFFECLNEDANERQHPPWNRPVGRLAKHPSLRLVGTGEPLYLPVTQDPVPKTEDQLEEDAQVMMQLGTDKAGSEMRARLMSASLLSDMESFKAANPSGQLEDFIRWYSPRDWIEEDGQDEWGQPAGHLSPRMLIANNPWSSTWDSARPVPAHRQKRLFDDTREAEKALHYLASKRLGQVGQLLLPVLAHSALVTLHEQKVDALPSLPDVVQAIHNRLQFASKPINQKLQIYEEITRDIENVEALIAQVNSLQLKLAGGEGDSGDKELTAFLVQLMRGKEVSVPKGPRGTIGARISKMFSDAQKAAYMMTTSHTEAEVIAEGKFKPFPMPTSKEFVLRAMAPRPTPCSAMQPQRLYVSIDRDCIRMAGAFSEDTIFF</sequence>
<accession>A0A7M7GB59</accession>
<feature type="domain" description="Rab3GAP catalytic subunit conserved" evidence="12">
    <location>
        <begin position="562"/>
        <end position="714"/>
    </location>
</feature>
<keyword evidence="10" id="KW-0175">Coiled coil</keyword>
<evidence type="ECO:0000256" key="9">
    <source>
        <dbReference type="ARBA" id="ARBA00023034"/>
    </source>
</evidence>
<dbReference type="GO" id="GO:0005096">
    <property type="term" value="F:GTPase activator activity"/>
    <property type="evidence" value="ECO:0007669"/>
    <property type="project" value="UniProtKB-KW"/>
</dbReference>
<dbReference type="EnsemblMetazoa" id="XM_003424030">
    <property type="protein sequence ID" value="XP_003424078"/>
    <property type="gene ID" value="LOC100678773"/>
</dbReference>
<reference evidence="14" key="1">
    <citation type="submission" date="2021-01" db="UniProtKB">
        <authorList>
            <consortium name="EnsemblMetazoa"/>
        </authorList>
    </citation>
    <scope>IDENTIFICATION</scope>
</reference>
<keyword evidence="15" id="KW-1185">Reference proteome</keyword>
<keyword evidence="9" id="KW-0333">Golgi apparatus</keyword>
<feature type="compositionally biased region" description="Low complexity" evidence="11">
    <location>
        <begin position="83"/>
        <end position="101"/>
    </location>
</feature>
<proteinExistence type="inferred from homology"/>
<gene>
    <name evidence="14" type="primary">100678773</name>
</gene>
<evidence type="ECO:0000256" key="7">
    <source>
        <dbReference type="ARBA" id="ARBA00022490"/>
    </source>
</evidence>
<dbReference type="AlphaFoldDB" id="A0A7M7GB59"/>
<dbReference type="GO" id="GO:0005794">
    <property type="term" value="C:Golgi apparatus"/>
    <property type="evidence" value="ECO:0007669"/>
    <property type="project" value="UniProtKB-SubCell"/>
</dbReference>
<evidence type="ECO:0000256" key="4">
    <source>
        <dbReference type="ARBA" id="ARBA00008856"/>
    </source>
</evidence>
<name>A0A7M7GB59_NASVI</name>
<evidence type="ECO:0000256" key="11">
    <source>
        <dbReference type="SAM" id="MobiDB-lite"/>
    </source>
</evidence>
<dbReference type="SMR" id="A0A7M7GB59"/>
<dbReference type="InterPro" id="IPR045698">
    <property type="entry name" value="Rab3GAP1_C"/>
</dbReference>
<dbReference type="FunCoup" id="A0A7M7GB59">
    <property type="interactions" value="1242"/>
</dbReference>
<dbReference type="InterPro" id="IPR026147">
    <property type="entry name" value="Rab3GAP1_conserved"/>
</dbReference>
<keyword evidence="8" id="KW-0256">Endoplasmic reticulum</keyword>
<comment type="subcellular location">
    <subcellularLocation>
        <location evidence="3">Cytoplasm</location>
    </subcellularLocation>
    <subcellularLocation>
        <location evidence="2">Endoplasmic reticulum</location>
    </subcellularLocation>
    <subcellularLocation>
        <location evidence="1">Golgi apparatus</location>
        <location evidence="1">cis-Golgi network</location>
    </subcellularLocation>
</comment>
<dbReference type="OrthoDB" id="17346at2759"/>
<evidence type="ECO:0000256" key="2">
    <source>
        <dbReference type="ARBA" id="ARBA00004240"/>
    </source>
</evidence>
<keyword evidence="6" id="KW-0343">GTPase activation</keyword>
<dbReference type="GO" id="GO:0005783">
    <property type="term" value="C:endoplasmic reticulum"/>
    <property type="evidence" value="ECO:0007669"/>
    <property type="project" value="UniProtKB-SubCell"/>
</dbReference>
<dbReference type="Pfam" id="PF19533">
    <property type="entry name" value="Rab3-GAP_cat_C"/>
    <property type="match status" value="1"/>
</dbReference>
<feature type="coiled-coil region" evidence="10">
    <location>
        <begin position="767"/>
        <end position="794"/>
    </location>
</feature>
<dbReference type="PANTHER" id="PTHR21422">
    <property type="entry name" value="RAB3 GTPASE-ACTIVATING PROTEIN CATALYTIC SUBUNIT"/>
    <property type="match status" value="1"/>
</dbReference>
<dbReference type="InParanoid" id="A0A7M7GB59"/>